<protein>
    <recommendedName>
        <fullName evidence="3 11">Shikimate kinase</fullName>
        <shortName evidence="11">SK</shortName>
        <ecNumber evidence="3 11">2.7.1.71</ecNumber>
    </recommendedName>
</protein>
<dbReference type="Gene3D" id="3.40.50.300">
    <property type="entry name" value="P-loop containing nucleotide triphosphate hydrolases"/>
    <property type="match status" value="1"/>
</dbReference>
<evidence type="ECO:0000256" key="2">
    <source>
        <dbReference type="ARBA" id="ARBA00006997"/>
    </source>
</evidence>
<keyword evidence="9 11" id="KW-0057">Aromatic amino acid biosynthesis</keyword>
<dbReference type="UniPathway" id="UPA00053">
    <property type="reaction ID" value="UER00088"/>
</dbReference>
<keyword evidence="11" id="KW-0460">Magnesium</keyword>
<comment type="pathway">
    <text evidence="1 11">Metabolic intermediate biosynthesis; chorismate biosynthesis; chorismate from D-erythrose 4-phosphate and phosphoenolpyruvate: step 5/7.</text>
</comment>
<keyword evidence="4 11" id="KW-0028">Amino-acid biosynthesis</keyword>
<comment type="subunit">
    <text evidence="11">Monomer.</text>
</comment>
<comment type="subcellular location">
    <subcellularLocation>
        <location evidence="11">Cytoplasm</location>
    </subcellularLocation>
</comment>
<feature type="binding site" evidence="11">
    <location>
        <position position="77"/>
    </location>
    <ligand>
        <name>substrate</name>
    </ligand>
</feature>
<dbReference type="InterPro" id="IPR027417">
    <property type="entry name" value="P-loop_NTPase"/>
</dbReference>
<feature type="binding site" evidence="11">
    <location>
        <position position="99"/>
    </location>
    <ligand>
        <name>substrate</name>
    </ligand>
</feature>
<dbReference type="Pfam" id="PF01202">
    <property type="entry name" value="SKI"/>
    <property type="match status" value="1"/>
</dbReference>
<sequence>MIIVALLMIKLQLMNRGEAVIKNFSLIGMPGCGKTTIGKILSQKLGMDFIDLDEFIQLKIGLSISNIFDIYGEKFFRNIESECLKEVLEKEGQIIATGGGIVTVEKNIEILRNRSIVFYIKRNIEDILKNVDLENRPLLRDNKNKIYELYNQRYKLYEKCAHYVVDNKLIDEVVKSIINIIKNQEV</sequence>
<feature type="binding site" evidence="11">
    <location>
        <position position="153"/>
    </location>
    <ligand>
        <name>substrate</name>
    </ligand>
</feature>
<name>A0A1H5V3C9_9CLOT</name>
<dbReference type="GO" id="GO:0000287">
    <property type="term" value="F:magnesium ion binding"/>
    <property type="evidence" value="ECO:0007669"/>
    <property type="project" value="UniProtKB-UniRule"/>
</dbReference>
<dbReference type="EMBL" id="FNUK01000012">
    <property type="protein sequence ID" value="SEF81753.1"/>
    <property type="molecule type" value="Genomic_DNA"/>
</dbReference>
<dbReference type="PRINTS" id="PR01100">
    <property type="entry name" value="SHIKIMTKNASE"/>
</dbReference>
<evidence type="ECO:0000256" key="8">
    <source>
        <dbReference type="ARBA" id="ARBA00022840"/>
    </source>
</evidence>
<comment type="catalytic activity">
    <reaction evidence="10 11">
        <text>shikimate + ATP = 3-phosphoshikimate + ADP + H(+)</text>
        <dbReference type="Rhea" id="RHEA:13121"/>
        <dbReference type="ChEBI" id="CHEBI:15378"/>
        <dbReference type="ChEBI" id="CHEBI:30616"/>
        <dbReference type="ChEBI" id="CHEBI:36208"/>
        <dbReference type="ChEBI" id="CHEBI:145989"/>
        <dbReference type="ChEBI" id="CHEBI:456216"/>
        <dbReference type="EC" id="2.7.1.71"/>
    </reaction>
</comment>
<keyword evidence="11" id="KW-0479">Metal-binding</keyword>
<comment type="cofactor">
    <cofactor evidence="11">
        <name>Mg(2+)</name>
        <dbReference type="ChEBI" id="CHEBI:18420"/>
    </cofactor>
    <text evidence="11">Binds 1 Mg(2+) ion per subunit.</text>
</comment>
<keyword evidence="5 11" id="KW-0808">Transferase</keyword>
<dbReference type="PROSITE" id="PS01128">
    <property type="entry name" value="SHIKIMATE_KINASE"/>
    <property type="match status" value="1"/>
</dbReference>
<comment type="caution">
    <text evidence="11">Lacks conserved residue(s) required for the propagation of feature annotation.</text>
</comment>
<proteinExistence type="inferred from homology"/>
<dbReference type="PANTHER" id="PTHR21087">
    <property type="entry name" value="SHIKIMATE KINASE"/>
    <property type="match status" value="1"/>
</dbReference>
<feature type="binding site" evidence="11">
    <location>
        <position position="136"/>
    </location>
    <ligand>
        <name>ATP</name>
        <dbReference type="ChEBI" id="CHEBI:30616"/>
    </ligand>
</feature>
<evidence type="ECO:0000313" key="12">
    <source>
        <dbReference type="EMBL" id="SEF81753.1"/>
    </source>
</evidence>
<dbReference type="GO" id="GO:0005829">
    <property type="term" value="C:cytosol"/>
    <property type="evidence" value="ECO:0007669"/>
    <property type="project" value="TreeGrafter"/>
</dbReference>
<dbReference type="SUPFAM" id="SSF52540">
    <property type="entry name" value="P-loop containing nucleoside triphosphate hydrolases"/>
    <property type="match status" value="1"/>
</dbReference>
<evidence type="ECO:0000256" key="6">
    <source>
        <dbReference type="ARBA" id="ARBA00022741"/>
    </source>
</evidence>
<dbReference type="PANTHER" id="PTHR21087:SF16">
    <property type="entry name" value="SHIKIMATE KINASE 1, CHLOROPLASTIC"/>
    <property type="match status" value="1"/>
</dbReference>
<dbReference type="GO" id="GO:0005524">
    <property type="term" value="F:ATP binding"/>
    <property type="evidence" value="ECO:0007669"/>
    <property type="project" value="UniProtKB-UniRule"/>
</dbReference>
<evidence type="ECO:0000256" key="7">
    <source>
        <dbReference type="ARBA" id="ARBA00022777"/>
    </source>
</evidence>
<feature type="binding site" evidence="11">
    <location>
        <position position="35"/>
    </location>
    <ligand>
        <name>Mg(2+)</name>
        <dbReference type="ChEBI" id="CHEBI:18420"/>
    </ligand>
</feature>
<dbReference type="GO" id="GO:0009073">
    <property type="term" value="P:aromatic amino acid family biosynthetic process"/>
    <property type="evidence" value="ECO:0007669"/>
    <property type="project" value="UniProtKB-KW"/>
</dbReference>
<evidence type="ECO:0000256" key="9">
    <source>
        <dbReference type="ARBA" id="ARBA00023141"/>
    </source>
</evidence>
<dbReference type="GO" id="GO:0004765">
    <property type="term" value="F:shikimate kinase activity"/>
    <property type="evidence" value="ECO:0007669"/>
    <property type="project" value="UniProtKB-UniRule"/>
</dbReference>
<dbReference type="InterPro" id="IPR031322">
    <property type="entry name" value="Shikimate/glucono_kinase"/>
</dbReference>
<dbReference type="HAMAP" id="MF_00109">
    <property type="entry name" value="Shikimate_kinase"/>
    <property type="match status" value="1"/>
</dbReference>
<evidence type="ECO:0000256" key="1">
    <source>
        <dbReference type="ARBA" id="ARBA00004842"/>
    </source>
</evidence>
<dbReference type="InterPro" id="IPR000623">
    <property type="entry name" value="Shikimate_kinase/TSH1"/>
</dbReference>
<evidence type="ECO:0000256" key="11">
    <source>
        <dbReference type="HAMAP-Rule" id="MF_00109"/>
    </source>
</evidence>
<accession>A0A1H5V3C9</accession>
<keyword evidence="7 11" id="KW-0418">Kinase</keyword>
<dbReference type="GO" id="GO:0008652">
    <property type="term" value="P:amino acid biosynthetic process"/>
    <property type="evidence" value="ECO:0007669"/>
    <property type="project" value="UniProtKB-KW"/>
</dbReference>
<dbReference type="GO" id="GO:0009423">
    <property type="term" value="P:chorismate biosynthetic process"/>
    <property type="evidence" value="ECO:0007669"/>
    <property type="project" value="UniProtKB-UniRule"/>
</dbReference>
<dbReference type="CDD" id="cd00464">
    <property type="entry name" value="SK"/>
    <property type="match status" value="1"/>
</dbReference>
<evidence type="ECO:0000313" key="13">
    <source>
        <dbReference type="Proteomes" id="UP000242850"/>
    </source>
</evidence>
<dbReference type="Proteomes" id="UP000242850">
    <property type="component" value="Unassembled WGS sequence"/>
</dbReference>
<keyword evidence="11" id="KW-0963">Cytoplasm</keyword>
<evidence type="ECO:0000256" key="4">
    <source>
        <dbReference type="ARBA" id="ARBA00022605"/>
    </source>
</evidence>
<comment type="similarity">
    <text evidence="2 11">Belongs to the shikimate kinase family.</text>
</comment>
<keyword evidence="6 11" id="KW-0547">Nucleotide-binding</keyword>
<keyword evidence="13" id="KW-1185">Reference proteome</keyword>
<reference evidence="13" key="1">
    <citation type="submission" date="2016-10" db="EMBL/GenBank/DDBJ databases">
        <authorList>
            <person name="Varghese N."/>
            <person name="Submissions S."/>
        </authorList>
    </citation>
    <scope>NUCLEOTIDE SEQUENCE [LARGE SCALE GENOMIC DNA]</scope>
    <source>
        <strain evidence="13">DSM 5463</strain>
    </source>
</reference>
<dbReference type="AlphaFoldDB" id="A0A1H5V3C9"/>
<feature type="binding site" evidence="11">
    <location>
        <begin position="31"/>
        <end position="36"/>
    </location>
    <ligand>
        <name>ATP</name>
        <dbReference type="ChEBI" id="CHEBI:30616"/>
    </ligand>
</feature>
<dbReference type="EC" id="2.7.1.71" evidence="3 11"/>
<keyword evidence="8 11" id="KW-0067">ATP-binding</keyword>
<evidence type="ECO:0000256" key="10">
    <source>
        <dbReference type="ARBA" id="ARBA00048567"/>
    </source>
</evidence>
<evidence type="ECO:0000256" key="3">
    <source>
        <dbReference type="ARBA" id="ARBA00012154"/>
    </source>
</evidence>
<gene>
    <name evidence="11" type="primary">aroK</name>
    <name evidence="12" type="ORF">SAMN05660865_01091</name>
</gene>
<evidence type="ECO:0000256" key="5">
    <source>
        <dbReference type="ARBA" id="ARBA00022679"/>
    </source>
</evidence>
<feature type="binding site" evidence="11">
    <location>
        <position position="53"/>
    </location>
    <ligand>
        <name>substrate</name>
    </ligand>
</feature>
<organism evidence="12 13">
    <name type="scientific">Caloramator fervidus</name>
    <dbReference type="NCBI Taxonomy" id="29344"/>
    <lineage>
        <taxon>Bacteria</taxon>
        <taxon>Bacillati</taxon>
        <taxon>Bacillota</taxon>
        <taxon>Clostridia</taxon>
        <taxon>Eubacteriales</taxon>
        <taxon>Clostridiaceae</taxon>
        <taxon>Caloramator</taxon>
    </lineage>
</organism>
<dbReference type="InterPro" id="IPR023000">
    <property type="entry name" value="Shikimate_kinase_CS"/>
</dbReference>
<comment type="function">
    <text evidence="11">Catalyzes the specific phosphorylation of the 3-hydroxyl group of shikimic acid using ATP as a cosubstrate.</text>
</comment>